<organism evidence="2 3">
    <name type="scientific">Cristinia sonorae</name>
    <dbReference type="NCBI Taxonomy" id="1940300"/>
    <lineage>
        <taxon>Eukaryota</taxon>
        <taxon>Fungi</taxon>
        <taxon>Dikarya</taxon>
        <taxon>Basidiomycota</taxon>
        <taxon>Agaricomycotina</taxon>
        <taxon>Agaricomycetes</taxon>
        <taxon>Agaricomycetidae</taxon>
        <taxon>Agaricales</taxon>
        <taxon>Pleurotineae</taxon>
        <taxon>Stephanosporaceae</taxon>
        <taxon>Cristinia</taxon>
    </lineage>
</organism>
<dbReference type="CDD" id="cd08249">
    <property type="entry name" value="enoyl_reductase_like"/>
    <property type="match status" value="1"/>
</dbReference>
<dbReference type="Gene3D" id="3.40.50.720">
    <property type="entry name" value="NAD(P)-binding Rossmann-like Domain"/>
    <property type="match status" value="1"/>
</dbReference>
<sequence>MTSIPETHEAVGQLAPNSELTSFRLPTPAPGPDQVLVRVQWSAGSPVTVWIVDFKVTNPQYPLVVGENIVGEVVAIGQGVTDFKVGDVVLSFSFTDEAHGRASQEYALLSKWNVGKLPDNIVPQEAATVPDNLVTAYFTLFDQLGLPTPADFPTTTPSKDTFTPILVWGGGGSVGQYAIQLLRLAGYQNIFAVASPRHHEHLRELGANKTFDYNSPEVFKKILTATGGDRLELVFDTIGDEENSLKPISQLVGPGSKVAYLLPVRIGGHGAVRGVKQTTDVLGDGIESIAVGTKYYQKNERMKRDLQLKIIPSLLGRGLIKPNRYREVKGESLLEKVTEAVDLLRRGAVSGERLVFRVAKT</sequence>
<gene>
    <name evidence="2" type="ORF">BXZ70DRAFT_1008561</name>
</gene>
<dbReference type="PANTHER" id="PTHR45348">
    <property type="entry name" value="HYPOTHETICAL OXIDOREDUCTASE (EUROFUNG)"/>
    <property type="match status" value="1"/>
</dbReference>
<dbReference type="Proteomes" id="UP000813824">
    <property type="component" value="Unassembled WGS sequence"/>
</dbReference>
<dbReference type="SUPFAM" id="SSF51735">
    <property type="entry name" value="NAD(P)-binding Rossmann-fold domains"/>
    <property type="match status" value="1"/>
</dbReference>
<dbReference type="InterPro" id="IPR013149">
    <property type="entry name" value="ADH-like_C"/>
</dbReference>
<feature type="domain" description="Enoyl reductase (ER)" evidence="1">
    <location>
        <begin position="18"/>
        <end position="356"/>
    </location>
</feature>
<dbReference type="InterPro" id="IPR036291">
    <property type="entry name" value="NAD(P)-bd_dom_sf"/>
</dbReference>
<dbReference type="AlphaFoldDB" id="A0A8K0XPE7"/>
<dbReference type="SMART" id="SM00829">
    <property type="entry name" value="PKS_ER"/>
    <property type="match status" value="1"/>
</dbReference>
<comment type="caution">
    <text evidence="2">The sequence shown here is derived from an EMBL/GenBank/DDBJ whole genome shotgun (WGS) entry which is preliminary data.</text>
</comment>
<reference evidence="2" key="1">
    <citation type="journal article" date="2021" name="New Phytol.">
        <title>Evolutionary innovations through gain and loss of genes in the ectomycorrhizal Boletales.</title>
        <authorList>
            <person name="Wu G."/>
            <person name="Miyauchi S."/>
            <person name="Morin E."/>
            <person name="Kuo A."/>
            <person name="Drula E."/>
            <person name="Varga T."/>
            <person name="Kohler A."/>
            <person name="Feng B."/>
            <person name="Cao Y."/>
            <person name="Lipzen A."/>
            <person name="Daum C."/>
            <person name="Hundley H."/>
            <person name="Pangilinan J."/>
            <person name="Johnson J."/>
            <person name="Barry K."/>
            <person name="LaButti K."/>
            <person name="Ng V."/>
            <person name="Ahrendt S."/>
            <person name="Min B."/>
            <person name="Choi I.G."/>
            <person name="Park H."/>
            <person name="Plett J.M."/>
            <person name="Magnuson J."/>
            <person name="Spatafora J.W."/>
            <person name="Nagy L.G."/>
            <person name="Henrissat B."/>
            <person name="Grigoriev I.V."/>
            <person name="Yang Z.L."/>
            <person name="Xu J."/>
            <person name="Martin F.M."/>
        </authorList>
    </citation>
    <scope>NUCLEOTIDE SEQUENCE</scope>
    <source>
        <strain evidence="2">KKN 215</strain>
    </source>
</reference>
<keyword evidence="3" id="KW-1185">Reference proteome</keyword>
<proteinExistence type="predicted"/>
<dbReference type="OrthoDB" id="9992527at2759"/>
<name>A0A8K0XPE7_9AGAR</name>
<dbReference type="Pfam" id="PF08240">
    <property type="entry name" value="ADH_N"/>
    <property type="match status" value="1"/>
</dbReference>
<dbReference type="PANTHER" id="PTHR45348:SF3">
    <property type="entry name" value="ENOYL REDUCTASE (ER) DOMAIN-CONTAINING PROTEIN"/>
    <property type="match status" value="1"/>
</dbReference>
<dbReference type="InterPro" id="IPR047122">
    <property type="entry name" value="Trans-enoyl_RdTase-like"/>
</dbReference>
<dbReference type="InterPro" id="IPR013154">
    <property type="entry name" value="ADH-like_N"/>
</dbReference>
<evidence type="ECO:0000313" key="3">
    <source>
        <dbReference type="Proteomes" id="UP000813824"/>
    </source>
</evidence>
<accession>A0A8K0XPE7</accession>
<dbReference type="Gene3D" id="3.90.180.10">
    <property type="entry name" value="Medium-chain alcohol dehydrogenases, catalytic domain"/>
    <property type="match status" value="1"/>
</dbReference>
<dbReference type="EMBL" id="JAEVFJ010000017">
    <property type="protein sequence ID" value="KAH8100045.1"/>
    <property type="molecule type" value="Genomic_DNA"/>
</dbReference>
<evidence type="ECO:0000313" key="2">
    <source>
        <dbReference type="EMBL" id="KAH8100045.1"/>
    </source>
</evidence>
<dbReference type="GO" id="GO:0016651">
    <property type="term" value="F:oxidoreductase activity, acting on NAD(P)H"/>
    <property type="evidence" value="ECO:0007669"/>
    <property type="project" value="InterPro"/>
</dbReference>
<dbReference type="Pfam" id="PF00107">
    <property type="entry name" value="ADH_zinc_N"/>
    <property type="match status" value="1"/>
</dbReference>
<dbReference type="SUPFAM" id="SSF50129">
    <property type="entry name" value="GroES-like"/>
    <property type="match status" value="1"/>
</dbReference>
<dbReference type="InterPro" id="IPR011032">
    <property type="entry name" value="GroES-like_sf"/>
</dbReference>
<dbReference type="InterPro" id="IPR020843">
    <property type="entry name" value="ER"/>
</dbReference>
<evidence type="ECO:0000259" key="1">
    <source>
        <dbReference type="SMART" id="SM00829"/>
    </source>
</evidence>
<protein>
    <submittedName>
        <fullName evidence="2">GroES-like protein</fullName>
    </submittedName>
</protein>